<keyword evidence="1" id="KW-1133">Transmembrane helix</keyword>
<evidence type="ECO:0000256" key="1">
    <source>
        <dbReference type="SAM" id="Phobius"/>
    </source>
</evidence>
<dbReference type="EMBL" id="QFGA01000001">
    <property type="protein sequence ID" value="TEB07693.1"/>
    <property type="molecule type" value="Genomic_DNA"/>
</dbReference>
<dbReference type="Gene3D" id="2.60.40.1630">
    <property type="entry name" value="bacillus anthracis domain"/>
    <property type="match status" value="1"/>
</dbReference>
<evidence type="ECO:0000259" key="2">
    <source>
        <dbReference type="Pfam" id="PF13786"/>
    </source>
</evidence>
<comment type="caution">
    <text evidence="3">The sequence shown here is derived from an EMBL/GenBank/DDBJ whole genome shotgun (WGS) entry which is preliminary data.</text>
</comment>
<keyword evidence="4" id="KW-1185">Reference proteome</keyword>
<evidence type="ECO:0000313" key="4">
    <source>
        <dbReference type="Proteomes" id="UP000298324"/>
    </source>
</evidence>
<dbReference type="InterPro" id="IPR025436">
    <property type="entry name" value="DUF4179"/>
</dbReference>
<reference evidence="3 4" key="1">
    <citation type="journal article" date="2018" name="Environ. Microbiol.">
        <title>Novel energy conservation strategies and behaviour of Pelotomaculum schinkii driving syntrophic propionate catabolism.</title>
        <authorList>
            <person name="Hidalgo-Ahumada C.A.P."/>
            <person name="Nobu M.K."/>
            <person name="Narihiro T."/>
            <person name="Tamaki H."/>
            <person name="Liu W.T."/>
            <person name="Kamagata Y."/>
            <person name="Stams A.J.M."/>
            <person name="Imachi H."/>
            <person name="Sousa D.Z."/>
        </authorList>
    </citation>
    <scope>NUCLEOTIDE SEQUENCE [LARGE SCALE GENOMIC DNA]</scope>
    <source>
        <strain evidence="3 4">HH</strain>
    </source>
</reference>
<feature type="transmembrane region" description="Helical" evidence="1">
    <location>
        <begin position="40"/>
        <end position="60"/>
    </location>
</feature>
<dbReference type="RefSeq" id="WP_134220193.1">
    <property type="nucleotide sequence ID" value="NZ_QFGA01000001.1"/>
</dbReference>
<feature type="domain" description="DUF4179" evidence="2">
    <location>
        <begin position="37"/>
        <end position="129"/>
    </location>
</feature>
<name>A0A4Y7RFZ4_9FIRM</name>
<protein>
    <recommendedName>
        <fullName evidence="2">DUF4179 domain-containing protein</fullName>
    </recommendedName>
</protein>
<gene>
    <name evidence="3" type="ORF">Psch_01248</name>
</gene>
<dbReference type="Proteomes" id="UP000298324">
    <property type="component" value="Unassembled WGS sequence"/>
</dbReference>
<proteinExistence type="predicted"/>
<sequence length="333" mass="36811">MSKTYQDDFNNIVVPVEQVDLVIQKAVSKGQKHLKAKRRMIMGASVLLLCACIFGSGFVAPSMAKVLVNIPFVGSVFEREKFATSGLGNLADEDVAKFDDLQITDQGITVAIREAYYDQTGFAVGYVVSGAELSDERNFHAYFYYNGRAISGGGGGWHDKIDNMYIGLEQFQPGAGLTLPDSFDLEVVITDDLEELKRSPYRFKIPVSRTGVDEKTKEALVMKAIDTGEGTLLVKKVLFTPAATEVEYEFIQPGSDRKRYRGYSVGNCTFKLIDSSGVALEPGSSLRQGRPEGEKWVDNCRVDFPSMKEPAGNMAFELISQEGRKIRADFEVK</sequence>
<dbReference type="AlphaFoldDB" id="A0A4Y7RFZ4"/>
<dbReference type="Pfam" id="PF13786">
    <property type="entry name" value="DUF4179"/>
    <property type="match status" value="1"/>
</dbReference>
<keyword evidence="1" id="KW-0472">Membrane</keyword>
<keyword evidence="1" id="KW-0812">Transmembrane</keyword>
<accession>A0A4Y7RFZ4</accession>
<evidence type="ECO:0000313" key="3">
    <source>
        <dbReference type="EMBL" id="TEB07693.1"/>
    </source>
</evidence>
<organism evidence="3 4">
    <name type="scientific">Pelotomaculum schinkii</name>
    <dbReference type="NCBI Taxonomy" id="78350"/>
    <lineage>
        <taxon>Bacteria</taxon>
        <taxon>Bacillati</taxon>
        <taxon>Bacillota</taxon>
        <taxon>Clostridia</taxon>
        <taxon>Eubacteriales</taxon>
        <taxon>Desulfotomaculaceae</taxon>
        <taxon>Pelotomaculum</taxon>
    </lineage>
</organism>